<gene>
    <name evidence="8" type="primary">cmk</name>
    <name evidence="10" type="ORF">WM40_17685</name>
</gene>
<dbReference type="InterPro" id="IPR011994">
    <property type="entry name" value="Cytidylate_kinase_dom"/>
</dbReference>
<organism evidence="10 11">
    <name type="scientific">Robbsia andropogonis</name>
    <dbReference type="NCBI Taxonomy" id="28092"/>
    <lineage>
        <taxon>Bacteria</taxon>
        <taxon>Pseudomonadati</taxon>
        <taxon>Pseudomonadota</taxon>
        <taxon>Betaproteobacteria</taxon>
        <taxon>Burkholderiales</taxon>
        <taxon>Burkholderiaceae</taxon>
        <taxon>Robbsia</taxon>
    </lineage>
</organism>
<proteinExistence type="inferred from homology"/>
<dbReference type="GO" id="GO:0005829">
    <property type="term" value="C:cytosol"/>
    <property type="evidence" value="ECO:0007669"/>
    <property type="project" value="TreeGrafter"/>
</dbReference>
<dbReference type="InterPro" id="IPR003136">
    <property type="entry name" value="Cytidylate_kin"/>
</dbReference>
<dbReference type="GO" id="GO:0036431">
    <property type="term" value="F:dCMP kinase activity"/>
    <property type="evidence" value="ECO:0007669"/>
    <property type="project" value="InterPro"/>
</dbReference>
<evidence type="ECO:0000313" key="10">
    <source>
        <dbReference type="EMBL" id="KKB62453.1"/>
    </source>
</evidence>
<keyword evidence="2 8" id="KW-0808">Transferase</keyword>
<dbReference type="CDD" id="cd02020">
    <property type="entry name" value="CMPK"/>
    <property type="match status" value="1"/>
</dbReference>
<reference evidence="10 11" key="1">
    <citation type="submission" date="2015-03" db="EMBL/GenBank/DDBJ databases">
        <title>Draft Genome Sequence of Burkholderia andropogonis type strain ICMP2807, isolated from Sorghum bicolor.</title>
        <authorList>
            <person name="Lopes-Santos L."/>
            <person name="Castro D.B."/>
            <person name="Ottoboni L.M."/>
            <person name="Park D."/>
            <person name="Weirc B.S."/>
            <person name="Destefano S.A."/>
        </authorList>
    </citation>
    <scope>NUCLEOTIDE SEQUENCE [LARGE SCALE GENOMIC DNA]</scope>
    <source>
        <strain evidence="10 11">ICMP2807</strain>
    </source>
</reference>
<dbReference type="GO" id="GO:0036430">
    <property type="term" value="F:CMP kinase activity"/>
    <property type="evidence" value="ECO:0007669"/>
    <property type="project" value="RHEA"/>
</dbReference>
<evidence type="ECO:0000313" key="11">
    <source>
        <dbReference type="Proteomes" id="UP000033618"/>
    </source>
</evidence>
<comment type="similarity">
    <text evidence="1 8">Belongs to the cytidylate kinase family. Type 1 subfamily.</text>
</comment>
<dbReference type="SUPFAM" id="SSF52540">
    <property type="entry name" value="P-loop containing nucleoside triphosphate hydrolases"/>
    <property type="match status" value="1"/>
</dbReference>
<accession>A0A0F5JX97</accession>
<keyword evidence="3 8" id="KW-0547">Nucleotide-binding</keyword>
<dbReference type="PANTHER" id="PTHR21299:SF2">
    <property type="entry name" value="CYTIDYLATE KINASE"/>
    <property type="match status" value="1"/>
</dbReference>
<evidence type="ECO:0000256" key="6">
    <source>
        <dbReference type="ARBA" id="ARBA00047615"/>
    </source>
</evidence>
<dbReference type="GO" id="GO:0006220">
    <property type="term" value="P:pyrimidine nucleotide metabolic process"/>
    <property type="evidence" value="ECO:0007669"/>
    <property type="project" value="UniProtKB-UniRule"/>
</dbReference>
<dbReference type="RefSeq" id="WP_046153524.1">
    <property type="nucleotide sequence ID" value="NZ_CADFGU010000013.1"/>
</dbReference>
<dbReference type="EC" id="2.7.4.25" evidence="8"/>
<dbReference type="InterPro" id="IPR027417">
    <property type="entry name" value="P-loop_NTPase"/>
</dbReference>
<dbReference type="GO" id="GO:0015949">
    <property type="term" value="P:nucleobase-containing small molecule interconversion"/>
    <property type="evidence" value="ECO:0007669"/>
    <property type="project" value="TreeGrafter"/>
</dbReference>
<dbReference type="AlphaFoldDB" id="A0A0F5JX97"/>
<sequence length="231" mass="24503">MNGTQRGPDDAAGVPVITIDGPTASGKGTVAARVAAALGFHLLDSGALYRLVALQSVRGNVAVDDVAALVRIAENLPIRFTDSEILLDGSDVADALRAEAIGVRASSIAVHGPVREALVTRQRAFCTAPGLVADGRDMGTVIFPEAGVKIFLTASVEARAERRYKQLNNKGFSVNIDDLLKDLRERDARDMHRIVAPLRPAPDAHLLDTSSMGIDEAVQRVLNWFKAACAG</sequence>
<dbReference type="PATRIC" id="fig|28092.6.peg.4157"/>
<evidence type="ECO:0000256" key="5">
    <source>
        <dbReference type="ARBA" id="ARBA00022840"/>
    </source>
</evidence>
<comment type="catalytic activity">
    <reaction evidence="6 8">
        <text>dCMP + ATP = dCDP + ADP</text>
        <dbReference type="Rhea" id="RHEA:25094"/>
        <dbReference type="ChEBI" id="CHEBI:30616"/>
        <dbReference type="ChEBI" id="CHEBI:57566"/>
        <dbReference type="ChEBI" id="CHEBI:58593"/>
        <dbReference type="ChEBI" id="CHEBI:456216"/>
        <dbReference type="EC" id="2.7.4.25"/>
    </reaction>
</comment>
<feature type="domain" description="Cytidylate kinase" evidence="9">
    <location>
        <begin position="17"/>
        <end position="226"/>
    </location>
</feature>
<evidence type="ECO:0000256" key="3">
    <source>
        <dbReference type="ARBA" id="ARBA00022741"/>
    </source>
</evidence>
<evidence type="ECO:0000256" key="4">
    <source>
        <dbReference type="ARBA" id="ARBA00022777"/>
    </source>
</evidence>
<comment type="subcellular location">
    <subcellularLocation>
        <location evidence="8">Cytoplasm</location>
    </subcellularLocation>
</comment>
<comment type="catalytic activity">
    <reaction evidence="7 8">
        <text>CMP + ATP = CDP + ADP</text>
        <dbReference type="Rhea" id="RHEA:11600"/>
        <dbReference type="ChEBI" id="CHEBI:30616"/>
        <dbReference type="ChEBI" id="CHEBI:58069"/>
        <dbReference type="ChEBI" id="CHEBI:60377"/>
        <dbReference type="ChEBI" id="CHEBI:456216"/>
        <dbReference type="EC" id="2.7.4.25"/>
    </reaction>
</comment>
<dbReference type="EMBL" id="LAQU01000020">
    <property type="protein sequence ID" value="KKB62453.1"/>
    <property type="molecule type" value="Genomic_DNA"/>
</dbReference>
<dbReference type="Gene3D" id="3.40.50.300">
    <property type="entry name" value="P-loop containing nucleotide triphosphate hydrolases"/>
    <property type="match status" value="1"/>
</dbReference>
<dbReference type="Pfam" id="PF02224">
    <property type="entry name" value="Cytidylate_kin"/>
    <property type="match status" value="1"/>
</dbReference>
<evidence type="ECO:0000256" key="1">
    <source>
        <dbReference type="ARBA" id="ARBA00009427"/>
    </source>
</evidence>
<keyword evidence="11" id="KW-1185">Reference proteome</keyword>
<keyword evidence="5 8" id="KW-0067">ATP-binding</keyword>
<name>A0A0F5JX97_9BURK</name>
<keyword evidence="8" id="KW-0963">Cytoplasm</keyword>
<evidence type="ECO:0000256" key="8">
    <source>
        <dbReference type="HAMAP-Rule" id="MF_00238"/>
    </source>
</evidence>
<feature type="binding site" evidence="8">
    <location>
        <begin position="21"/>
        <end position="29"/>
    </location>
    <ligand>
        <name>ATP</name>
        <dbReference type="ChEBI" id="CHEBI:30616"/>
    </ligand>
</feature>
<keyword evidence="4 8" id="KW-0418">Kinase</keyword>
<protein>
    <recommendedName>
        <fullName evidence="8">Cytidylate kinase</fullName>
        <shortName evidence="8">CK</shortName>
        <ecNumber evidence="8">2.7.4.25</ecNumber>
    </recommendedName>
    <alternativeName>
        <fullName evidence="8">Cytidine monophosphate kinase</fullName>
        <shortName evidence="8">CMP kinase</shortName>
    </alternativeName>
</protein>
<evidence type="ECO:0000259" key="9">
    <source>
        <dbReference type="Pfam" id="PF02224"/>
    </source>
</evidence>
<evidence type="ECO:0000256" key="2">
    <source>
        <dbReference type="ARBA" id="ARBA00022679"/>
    </source>
</evidence>
<evidence type="ECO:0000256" key="7">
    <source>
        <dbReference type="ARBA" id="ARBA00048478"/>
    </source>
</evidence>
<comment type="caution">
    <text evidence="10">The sequence shown here is derived from an EMBL/GenBank/DDBJ whole genome shotgun (WGS) entry which is preliminary data.</text>
</comment>
<dbReference type="OrthoDB" id="9807434at2"/>
<dbReference type="HAMAP" id="MF_00238">
    <property type="entry name" value="Cytidyl_kinase_type1"/>
    <property type="match status" value="1"/>
</dbReference>
<dbReference type="Proteomes" id="UP000033618">
    <property type="component" value="Unassembled WGS sequence"/>
</dbReference>
<dbReference type="STRING" id="28092.WM40_17685"/>
<dbReference type="NCBIfam" id="TIGR00017">
    <property type="entry name" value="cmk"/>
    <property type="match status" value="1"/>
</dbReference>
<dbReference type="GO" id="GO:0005524">
    <property type="term" value="F:ATP binding"/>
    <property type="evidence" value="ECO:0007669"/>
    <property type="project" value="UniProtKB-UniRule"/>
</dbReference>
<dbReference type="PANTHER" id="PTHR21299">
    <property type="entry name" value="CYTIDYLATE KINASE/PANTOATE-BETA-ALANINE LIGASE"/>
    <property type="match status" value="1"/>
</dbReference>